<comment type="caution">
    <text evidence="2">The sequence shown here is derived from an EMBL/GenBank/DDBJ whole genome shotgun (WGS) entry which is preliminary data.</text>
</comment>
<evidence type="ECO:0000256" key="1">
    <source>
        <dbReference type="SAM" id="SignalP"/>
    </source>
</evidence>
<keyword evidence="1" id="KW-0732">Signal</keyword>
<gene>
    <name evidence="2" type="ORF">V6N12_049428</name>
</gene>
<dbReference type="Proteomes" id="UP001472677">
    <property type="component" value="Unassembled WGS sequence"/>
</dbReference>
<feature type="signal peptide" evidence="1">
    <location>
        <begin position="1"/>
        <end position="22"/>
    </location>
</feature>
<name>A0ABR2CBA9_9ROSI</name>
<reference evidence="2 3" key="1">
    <citation type="journal article" date="2024" name="G3 (Bethesda)">
        <title>Genome assembly of Hibiscus sabdariffa L. provides insights into metabolisms of medicinal natural products.</title>
        <authorList>
            <person name="Kim T."/>
        </authorList>
    </citation>
    <scope>NUCLEOTIDE SEQUENCE [LARGE SCALE GENOMIC DNA]</scope>
    <source>
        <strain evidence="2">TK-2024</strain>
        <tissue evidence="2">Old leaves</tissue>
    </source>
</reference>
<evidence type="ECO:0000313" key="3">
    <source>
        <dbReference type="Proteomes" id="UP001472677"/>
    </source>
</evidence>
<evidence type="ECO:0000313" key="2">
    <source>
        <dbReference type="EMBL" id="KAK8516707.1"/>
    </source>
</evidence>
<keyword evidence="3" id="KW-1185">Reference proteome</keyword>
<sequence length="108" mass="12441">MNGNKLWSWKAAIACCKLGVEAQLTFAEPSIHIFYLSVEQTSISHGQVLTLLNKEMKKIKELDLEEIKQAFKRKETSARDLKLKLEVYCGNRSPQQQLQLREQPLPKL</sequence>
<protein>
    <submittedName>
        <fullName evidence="2">Uncharacterized protein</fullName>
    </submittedName>
</protein>
<dbReference type="EMBL" id="JBBPBM010000057">
    <property type="protein sequence ID" value="KAK8516707.1"/>
    <property type="molecule type" value="Genomic_DNA"/>
</dbReference>
<proteinExistence type="predicted"/>
<feature type="chain" id="PRO_5045162594" evidence="1">
    <location>
        <begin position="23"/>
        <end position="108"/>
    </location>
</feature>
<accession>A0ABR2CBA9</accession>
<organism evidence="2 3">
    <name type="scientific">Hibiscus sabdariffa</name>
    <name type="common">roselle</name>
    <dbReference type="NCBI Taxonomy" id="183260"/>
    <lineage>
        <taxon>Eukaryota</taxon>
        <taxon>Viridiplantae</taxon>
        <taxon>Streptophyta</taxon>
        <taxon>Embryophyta</taxon>
        <taxon>Tracheophyta</taxon>
        <taxon>Spermatophyta</taxon>
        <taxon>Magnoliopsida</taxon>
        <taxon>eudicotyledons</taxon>
        <taxon>Gunneridae</taxon>
        <taxon>Pentapetalae</taxon>
        <taxon>rosids</taxon>
        <taxon>malvids</taxon>
        <taxon>Malvales</taxon>
        <taxon>Malvaceae</taxon>
        <taxon>Malvoideae</taxon>
        <taxon>Hibiscus</taxon>
    </lineage>
</organism>